<dbReference type="Gene3D" id="3.40.50.300">
    <property type="entry name" value="P-loop containing nucleotide triphosphate hydrolases"/>
    <property type="match status" value="1"/>
</dbReference>
<gene>
    <name evidence="1" type="ORF">EPICR_160031</name>
</gene>
<evidence type="ECO:0008006" key="2">
    <source>
        <dbReference type="Google" id="ProtNLM"/>
    </source>
</evidence>
<dbReference type="AlphaFoldDB" id="A0A484HFU3"/>
<organism evidence="1">
    <name type="scientific">uncultured Desulfobacteraceae bacterium</name>
    <dbReference type="NCBI Taxonomy" id="218296"/>
    <lineage>
        <taxon>Bacteria</taxon>
        <taxon>Pseudomonadati</taxon>
        <taxon>Thermodesulfobacteriota</taxon>
        <taxon>Desulfobacteria</taxon>
        <taxon>Desulfobacterales</taxon>
        <taxon>Desulfobacteraceae</taxon>
        <taxon>environmental samples</taxon>
    </lineage>
</organism>
<dbReference type="EMBL" id="CAACVI010000008">
    <property type="protein sequence ID" value="VEN73369.1"/>
    <property type="molecule type" value="Genomic_DNA"/>
</dbReference>
<evidence type="ECO:0000313" key="1">
    <source>
        <dbReference type="EMBL" id="VEN73369.1"/>
    </source>
</evidence>
<protein>
    <recommendedName>
        <fullName evidence="2">NACHT domain-containing protein</fullName>
    </recommendedName>
</protein>
<dbReference type="InterPro" id="IPR027417">
    <property type="entry name" value="P-loop_NTPase"/>
</dbReference>
<sequence>MNALTQAAPYVLEFLKSVAAGAGATSLLDLINGIKNKTTDKDLEILRNFLSDIEVVLTKTLEKTSIELEIPNKKSWREEWLKSIFCGRSSDMEEQICYLPNFSPVAELRKTIENDMLRLNYGDGKRLEFIKEFNARLVSINTDKIDKVSIERCDYSKDSNLQAIADFKHKKSDGLVKSLNDIYIEPYAEKVDSSYWTPHQKDSGNRINEASSLLKRFLSKITKNFSDRILFIGADFGVGKTTFLRMEASKMAESFIKRLDGFYPTFFDLNNFKSNTHANMDLKLKELNLLNKNCPKTCLFLDSLDSMISGDSDTFENFMYSIKNIIINGLPFGSKAVIASRFIFGPFGHVAEYIRNSGDPDADAPTDEFLKLSVFSQCH</sequence>
<accession>A0A484HFU3</accession>
<reference evidence="1" key="1">
    <citation type="submission" date="2019-01" db="EMBL/GenBank/DDBJ databases">
        <authorList>
            <consortium name="Genoscope - CEA"/>
            <person name="William W."/>
        </authorList>
    </citation>
    <scope>NUCLEOTIDE SEQUENCE</scope>
    <source>
        <strain evidence="1">CR-1</strain>
    </source>
</reference>
<name>A0A484HFU3_9BACT</name>
<proteinExistence type="predicted"/>